<dbReference type="InterPro" id="IPR001048">
    <property type="entry name" value="Asp/Glu/Uridylate_kinase"/>
</dbReference>
<dbReference type="CDD" id="cd21157">
    <property type="entry name" value="PUA_G5K"/>
    <property type="match status" value="1"/>
</dbReference>
<dbReference type="Gene3D" id="3.40.1160.10">
    <property type="entry name" value="Acetylglutamate kinase-like"/>
    <property type="match status" value="1"/>
</dbReference>
<organism evidence="10 11">
    <name type="scientific">Flavimobilis marinus</name>
    <dbReference type="NCBI Taxonomy" id="285351"/>
    <lineage>
        <taxon>Bacteria</taxon>
        <taxon>Bacillati</taxon>
        <taxon>Actinomycetota</taxon>
        <taxon>Actinomycetes</taxon>
        <taxon>Micrococcales</taxon>
        <taxon>Jonesiaceae</taxon>
        <taxon>Flavimobilis</taxon>
    </lineage>
</organism>
<keyword evidence="2 8" id="KW-0028">Amino-acid biosynthesis</keyword>
<dbReference type="InterPro" id="IPR011529">
    <property type="entry name" value="Glu_5kinase"/>
</dbReference>
<feature type="domain" description="PUA" evidence="9">
    <location>
        <begin position="282"/>
        <end position="357"/>
    </location>
</feature>
<feature type="binding site" evidence="8">
    <location>
        <begin position="178"/>
        <end position="179"/>
    </location>
    <ligand>
        <name>ATP</name>
        <dbReference type="ChEBI" id="CHEBI:30616"/>
    </ligand>
</feature>
<keyword evidence="6 8" id="KW-0418">Kinase</keyword>
<dbReference type="GO" id="GO:0003723">
    <property type="term" value="F:RNA binding"/>
    <property type="evidence" value="ECO:0007669"/>
    <property type="project" value="InterPro"/>
</dbReference>
<comment type="function">
    <text evidence="8">Catalyzes the transfer of a phosphate group to glutamate to form L-glutamate 5-phosphate.</text>
</comment>
<dbReference type="GO" id="GO:0005829">
    <property type="term" value="C:cytosol"/>
    <property type="evidence" value="ECO:0007669"/>
    <property type="project" value="TreeGrafter"/>
</dbReference>
<dbReference type="Pfam" id="PF00696">
    <property type="entry name" value="AA_kinase"/>
    <property type="match status" value="1"/>
</dbReference>
<dbReference type="PIRSF" id="PIRSF000729">
    <property type="entry name" value="GK"/>
    <property type="match status" value="1"/>
</dbReference>
<keyword evidence="5 8" id="KW-0547">Nucleotide-binding</keyword>
<evidence type="ECO:0000256" key="1">
    <source>
        <dbReference type="ARBA" id="ARBA00022490"/>
    </source>
</evidence>
<comment type="similarity">
    <text evidence="8">Belongs to the glutamate 5-kinase family.</text>
</comment>
<keyword evidence="3 8" id="KW-0641">Proline biosynthesis</keyword>
<dbReference type="STRING" id="285351.SAMN04488035_1668"/>
<dbReference type="PANTHER" id="PTHR43654">
    <property type="entry name" value="GLUTAMATE 5-KINASE"/>
    <property type="match status" value="1"/>
</dbReference>
<dbReference type="AlphaFoldDB" id="A0A1I2G2Q8"/>
<accession>A0A1I2G2Q8</accession>
<dbReference type="InterPro" id="IPR005715">
    <property type="entry name" value="Glu_5kinase/COase_Synthase"/>
</dbReference>
<evidence type="ECO:0000313" key="11">
    <source>
        <dbReference type="Proteomes" id="UP000198520"/>
    </source>
</evidence>
<dbReference type="SUPFAM" id="SSF53633">
    <property type="entry name" value="Carbamate kinase-like"/>
    <property type="match status" value="1"/>
</dbReference>
<dbReference type="GO" id="GO:0055129">
    <property type="term" value="P:L-proline biosynthetic process"/>
    <property type="evidence" value="ECO:0007669"/>
    <property type="project" value="UniProtKB-UniRule"/>
</dbReference>
<comment type="catalytic activity">
    <reaction evidence="8">
        <text>L-glutamate + ATP = L-glutamyl 5-phosphate + ADP</text>
        <dbReference type="Rhea" id="RHEA:14877"/>
        <dbReference type="ChEBI" id="CHEBI:29985"/>
        <dbReference type="ChEBI" id="CHEBI:30616"/>
        <dbReference type="ChEBI" id="CHEBI:58274"/>
        <dbReference type="ChEBI" id="CHEBI:456216"/>
        <dbReference type="EC" id="2.7.2.11"/>
    </reaction>
</comment>
<gene>
    <name evidence="8" type="primary">proB</name>
    <name evidence="10" type="ORF">SAMN04488035_1668</name>
</gene>
<dbReference type="UniPathway" id="UPA00098">
    <property type="reaction ID" value="UER00359"/>
</dbReference>
<dbReference type="SUPFAM" id="SSF88697">
    <property type="entry name" value="PUA domain-like"/>
    <property type="match status" value="1"/>
</dbReference>
<dbReference type="InterPro" id="IPR036393">
    <property type="entry name" value="AceGlu_kinase-like_sf"/>
</dbReference>
<name>A0A1I2G2Q8_9MICO</name>
<feature type="binding site" evidence="8">
    <location>
        <position position="146"/>
    </location>
    <ligand>
        <name>substrate</name>
    </ligand>
</feature>
<comment type="pathway">
    <text evidence="8">Amino-acid biosynthesis; L-proline biosynthesis; L-glutamate 5-semialdehyde from L-glutamate: step 1/2.</text>
</comment>
<dbReference type="CDD" id="cd04242">
    <property type="entry name" value="AAK_G5K_ProB"/>
    <property type="match status" value="1"/>
</dbReference>
<keyword evidence="11" id="KW-1185">Reference proteome</keyword>
<dbReference type="InterPro" id="IPR001057">
    <property type="entry name" value="Glu/AcGlu_kinase"/>
</dbReference>
<evidence type="ECO:0000256" key="4">
    <source>
        <dbReference type="ARBA" id="ARBA00022679"/>
    </source>
</evidence>
<evidence type="ECO:0000256" key="8">
    <source>
        <dbReference type="HAMAP-Rule" id="MF_00456"/>
    </source>
</evidence>
<comment type="subcellular location">
    <subcellularLocation>
        <location evidence="8">Cytoplasm</location>
    </subcellularLocation>
</comment>
<keyword evidence="7 8" id="KW-0067">ATP-binding</keyword>
<dbReference type="InterPro" id="IPR002478">
    <property type="entry name" value="PUA"/>
</dbReference>
<evidence type="ECO:0000259" key="9">
    <source>
        <dbReference type="SMART" id="SM00359"/>
    </source>
</evidence>
<dbReference type="EC" id="2.7.2.11" evidence="8"/>
<dbReference type="InterPro" id="IPR036974">
    <property type="entry name" value="PUA_sf"/>
</dbReference>
<dbReference type="SMART" id="SM00359">
    <property type="entry name" value="PUA"/>
    <property type="match status" value="1"/>
</dbReference>
<dbReference type="RefSeq" id="WP_093377084.1">
    <property type="nucleotide sequence ID" value="NZ_BNAN01000002.1"/>
</dbReference>
<feature type="binding site" evidence="8">
    <location>
        <position position="158"/>
    </location>
    <ligand>
        <name>substrate</name>
    </ligand>
</feature>
<dbReference type="Gene3D" id="2.30.130.10">
    <property type="entry name" value="PUA domain"/>
    <property type="match status" value="1"/>
</dbReference>
<dbReference type="PRINTS" id="PR00474">
    <property type="entry name" value="GLU5KINASE"/>
</dbReference>
<evidence type="ECO:0000256" key="2">
    <source>
        <dbReference type="ARBA" id="ARBA00022605"/>
    </source>
</evidence>
<keyword evidence="1 8" id="KW-0963">Cytoplasm</keyword>
<feature type="binding site" evidence="8">
    <location>
        <begin position="219"/>
        <end position="225"/>
    </location>
    <ligand>
        <name>ATP</name>
        <dbReference type="ChEBI" id="CHEBI:30616"/>
    </ligand>
</feature>
<feature type="binding site" evidence="8">
    <location>
        <position position="59"/>
    </location>
    <ligand>
        <name>substrate</name>
    </ligand>
</feature>
<dbReference type="Proteomes" id="UP000198520">
    <property type="component" value="Unassembled WGS sequence"/>
</dbReference>
<keyword evidence="4 8" id="KW-0808">Transferase</keyword>
<dbReference type="OrthoDB" id="9804434at2"/>
<reference evidence="11" key="1">
    <citation type="submission" date="2016-10" db="EMBL/GenBank/DDBJ databases">
        <authorList>
            <person name="Varghese N."/>
            <person name="Submissions S."/>
        </authorList>
    </citation>
    <scope>NUCLEOTIDE SEQUENCE [LARGE SCALE GENOMIC DNA]</scope>
    <source>
        <strain evidence="11">DSM 19083</strain>
    </source>
</reference>
<proteinExistence type="inferred from homology"/>
<protein>
    <recommendedName>
        <fullName evidence="8">Glutamate 5-kinase</fullName>
        <ecNumber evidence="8">2.7.2.11</ecNumber>
    </recommendedName>
    <alternativeName>
        <fullName evidence="8">Gamma-glutamyl kinase</fullName>
        <shortName evidence="8">GK</shortName>
    </alternativeName>
</protein>
<dbReference type="FunFam" id="3.40.1160.10:FF:000018">
    <property type="entry name" value="Glutamate 5-kinase"/>
    <property type="match status" value="1"/>
</dbReference>
<dbReference type="PANTHER" id="PTHR43654:SF1">
    <property type="entry name" value="ISOPENTENYL PHOSPHATE KINASE"/>
    <property type="match status" value="1"/>
</dbReference>
<feature type="binding site" evidence="8">
    <location>
        <position position="19"/>
    </location>
    <ligand>
        <name>ATP</name>
        <dbReference type="ChEBI" id="CHEBI:30616"/>
    </ligand>
</feature>
<evidence type="ECO:0000313" key="10">
    <source>
        <dbReference type="EMBL" id="SFF11393.1"/>
    </source>
</evidence>
<dbReference type="NCBIfam" id="TIGR01027">
    <property type="entry name" value="proB"/>
    <property type="match status" value="1"/>
</dbReference>
<evidence type="ECO:0000256" key="6">
    <source>
        <dbReference type="ARBA" id="ARBA00022777"/>
    </source>
</evidence>
<dbReference type="GO" id="GO:0004349">
    <property type="term" value="F:glutamate 5-kinase activity"/>
    <property type="evidence" value="ECO:0007669"/>
    <property type="project" value="UniProtKB-UniRule"/>
</dbReference>
<evidence type="ECO:0000256" key="5">
    <source>
        <dbReference type="ARBA" id="ARBA00022741"/>
    </source>
</evidence>
<evidence type="ECO:0000256" key="3">
    <source>
        <dbReference type="ARBA" id="ARBA00022650"/>
    </source>
</evidence>
<dbReference type="Pfam" id="PF01472">
    <property type="entry name" value="PUA"/>
    <property type="match status" value="1"/>
</dbReference>
<evidence type="ECO:0000256" key="7">
    <source>
        <dbReference type="ARBA" id="ARBA00022840"/>
    </source>
</evidence>
<dbReference type="InterPro" id="IPR015947">
    <property type="entry name" value="PUA-like_sf"/>
</dbReference>
<dbReference type="GO" id="GO:0005524">
    <property type="term" value="F:ATP binding"/>
    <property type="evidence" value="ECO:0007669"/>
    <property type="project" value="UniProtKB-KW"/>
</dbReference>
<dbReference type="EMBL" id="FONZ01000002">
    <property type="protein sequence ID" value="SFF11393.1"/>
    <property type="molecule type" value="Genomic_DNA"/>
</dbReference>
<sequence length="377" mass="39180">MTAEATRADVARAARVVVKIGSSSLTGADGRLDLDALHALVKVVAERWAAGTQVVLVTSGAIAAAITPLGLSGRPTDVATAQAAASVGQGLLIARYTEAFGYHGLRVGQVLLTAEDTVRRGRYRNAQRALERLLELGVVPIINENDAVTTDEIRFGDNDRLAALVSHLGRADALVLLTDVDGLYDGPPSRPGARRIDEVRKADDLAGIEVTSRGSSVGTGGMVTKLESVRIATSSGIPVVLTNAAAAGAALTGERTGTFFAPYGRRRTARHLWLAHAADAQGRIVVDDGAAAALRGGRASLLAAGITGVEGDFSSGDVVDIVDHGGAVLARGLVAFDATELPSLLGRTTAELREAFGEGYDRMVVHRDDLVVVRSRA</sequence>
<dbReference type="InterPro" id="IPR041739">
    <property type="entry name" value="G5K_ProB"/>
</dbReference>
<dbReference type="PROSITE" id="PS50890">
    <property type="entry name" value="PUA"/>
    <property type="match status" value="1"/>
</dbReference>
<dbReference type="HAMAP" id="MF_00456">
    <property type="entry name" value="ProB"/>
    <property type="match status" value="1"/>
</dbReference>